<dbReference type="PANTHER" id="PTHR22939">
    <property type="entry name" value="SERINE PROTEASE FAMILY S1C HTRA-RELATED"/>
    <property type="match status" value="1"/>
</dbReference>
<dbReference type="SUPFAM" id="SSF50494">
    <property type="entry name" value="Trypsin-like serine proteases"/>
    <property type="match status" value="1"/>
</dbReference>
<dbReference type="PROSITE" id="PS50106">
    <property type="entry name" value="PDZ"/>
    <property type="match status" value="1"/>
</dbReference>
<dbReference type="GO" id="GO:0006508">
    <property type="term" value="P:proteolysis"/>
    <property type="evidence" value="ECO:0007669"/>
    <property type="project" value="UniProtKB-KW"/>
</dbReference>
<proteinExistence type="inferred from homology"/>
<protein>
    <recommendedName>
        <fullName evidence="5">PDZ domain-containing protein</fullName>
    </recommendedName>
</protein>
<dbReference type="Pfam" id="PF13180">
    <property type="entry name" value="PDZ_2"/>
    <property type="match status" value="1"/>
</dbReference>
<dbReference type="InterPro" id="IPR001478">
    <property type="entry name" value="PDZ"/>
</dbReference>
<dbReference type="Gene3D" id="2.30.42.10">
    <property type="match status" value="1"/>
</dbReference>
<name>A0AAW1TEZ8_9CHLO</name>
<dbReference type="SMART" id="SM00228">
    <property type="entry name" value="PDZ"/>
    <property type="match status" value="1"/>
</dbReference>
<feature type="transmembrane region" description="Helical" evidence="4">
    <location>
        <begin position="59"/>
        <end position="81"/>
    </location>
</feature>
<comment type="similarity">
    <text evidence="1">Belongs to the peptidase S1C family.</text>
</comment>
<keyword evidence="7" id="KW-1185">Reference proteome</keyword>
<evidence type="ECO:0000313" key="6">
    <source>
        <dbReference type="EMBL" id="KAK9867290.1"/>
    </source>
</evidence>
<keyword evidence="2" id="KW-0645">Protease</keyword>
<accession>A0AAW1TEZ8</accession>
<evidence type="ECO:0000313" key="7">
    <source>
        <dbReference type="Proteomes" id="UP001485043"/>
    </source>
</evidence>
<dbReference type="Pfam" id="PF13365">
    <property type="entry name" value="Trypsin_2"/>
    <property type="match status" value="1"/>
</dbReference>
<dbReference type="Gene3D" id="2.40.10.120">
    <property type="match status" value="1"/>
</dbReference>
<gene>
    <name evidence="6" type="ORF">WJX84_001258</name>
</gene>
<keyword evidence="3" id="KW-0378">Hydrolase</keyword>
<keyword evidence="4" id="KW-1133">Transmembrane helix</keyword>
<dbReference type="Proteomes" id="UP001485043">
    <property type="component" value="Unassembled WGS sequence"/>
</dbReference>
<evidence type="ECO:0000256" key="4">
    <source>
        <dbReference type="SAM" id="Phobius"/>
    </source>
</evidence>
<evidence type="ECO:0000259" key="5">
    <source>
        <dbReference type="PROSITE" id="PS50106"/>
    </source>
</evidence>
<keyword evidence="4" id="KW-0812">Transmembrane</keyword>
<keyword evidence="4" id="KW-0472">Membrane</keyword>
<sequence>MIRSLWRASRSAVASLKRTVASDIGASPTEHAGSKGQGVSASPFYENTRSVVNAAQSRSFLLGSSSVAVLAASCVAGGWVLGYRDGLLHGPNLLQQSSLHRLVSQAAVSVRGWQPWRVAQLEHNPALEAAASPASWVKGPFLGPHFIADAAAKAAPAVVNIMVQVGGDPLSGRCGGSGSGCIIAPDGTILTNAHVVAGVLSEQQRHAGQASPILVTLQDGRTFQAHVKSFDRVSDLAVLEIKDSGPLPVVSLGSSQHLRVGEWIVALGSPLHLSNSVTAGIVSCVDRKAVELGLLGASSEYIQTDAAINRGNSGGPLINLAGEVVGISSMKAIAADGVSFAIPIDTAKDVLRQLREHGRVLRPYAGIRMLQLTQSMLPQLRAQDPAFPSVDCGIIVSEVAPGSPAEKAGLMSGDVITGFADAEEVTTANLIKVLTKHIHKELTVDVKRRWGISKKLKIIASEATAL</sequence>
<organism evidence="6 7">
    <name type="scientific">Apatococcus fuscideae</name>
    <dbReference type="NCBI Taxonomy" id="2026836"/>
    <lineage>
        <taxon>Eukaryota</taxon>
        <taxon>Viridiplantae</taxon>
        <taxon>Chlorophyta</taxon>
        <taxon>core chlorophytes</taxon>
        <taxon>Trebouxiophyceae</taxon>
        <taxon>Chlorellales</taxon>
        <taxon>Chlorellaceae</taxon>
        <taxon>Apatococcus</taxon>
    </lineage>
</organism>
<dbReference type="GO" id="GO:0004252">
    <property type="term" value="F:serine-type endopeptidase activity"/>
    <property type="evidence" value="ECO:0007669"/>
    <property type="project" value="InterPro"/>
</dbReference>
<feature type="domain" description="PDZ" evidence="5">
    <location>
        <begin position="393"/>
        <end position="434"/>
    </location>
</feature>
<dbReference type="AlphaFoldDB" id="A0AAW1TEZ8"/>
<dbReference type="InterPro" id="IPR036034">
    <property type="entry name" value="PDZ_sf"/>
</dbReference>
<dbReference type="SUPFAM" id="SSF50156">
    <property type="entry name" value="PDZ domain-like"/>
    <property type="match status" value="1"/>
</dbReference>
<dbReference type="EMBL" id="JALJOV010000096">
    <property type="protein sequence ID" value="KAK9867290.1"/>
    <property type="molecule type" value="Genomic_DNA"/>
</dbReference>
<dbReference type="InterPro" id="IPR001940">
    <property type="entry name" value="Peptidase_S1C"/>
</dbReference>
<dbReference type="InterPro" id="IPR009003">
    <property type="entry name" value="Peptidase_S1_PA"/>
</dbReference>
<reference evidence="6 7" key="1">
    <citation type="journal article" date="2024" name="Nat. Commun.">
        <title>Phylogenomics reveals the evolutionary origins of lichenization in chlorophyte algae.</title>
        <authorList>
            <person name="Puginier C."/>
            <person name="Libourel C."/>
            <person name="Otte J."/>
            <person name="Skaloud P."/>
            <person name="Haon M."/>
            <person name="Grisel S."/>
            <person name="Petersen M."/>
            <person name="Berrin J.G."/>
            <person name="Delaux P.M."/>
            <person name="Dal Grande F."/>
            <person name="Keller J."/>
        </authorList>
    </citation>
    <scope>NUCLEOTIDE SEQUENCE [LARGE SCALE GENOMIC DNA]</scope>
    <source>
        <strain evidence="6 7">SAG 2523</strain>
    </source>
</reference>
<evidence type="ECO:0000256" key="2">
    <source>
        <dbReference type="ARBA" id="ARBA00022670"/>
    </source>
</evidence>
<dbReference type="PANTHER" id="PTHR22939:SF125">
    <property type="entry name" value="PROTEASE DO-LIKE 14-RELATED"/>
    <property type="match status" value="1"/>
</dbReference>
<dbReference type="PRINTS" id="PR00834">
    <property type="entry name" value="PROTEASES2C"/>
</dbReference>
<evidence type="ECO:0000256" key="1">
    <source>
        <dbReference type="ARBA" id="ARBA00010541"/>
    </source>
</evidence>
<comment type="caution">
    <text evidence="6">The sequence shown here is derived from an EMBL/GenBank/DDBJ whole genome shotgun (WGS) entry which is preliminary data.</text>
</comment>
<evidence type="ECO:0000256" key="3">
    <source>
        <dbReference type="ARBA" id="ARBA00022801"/>
    </source>
</evidence>